<dbReference type="AlphaFoldDB" id="A0A285N4I4"/>
<dbReference type="InterPro" id="IPR045584">
    <property type="entry name" value="Pilin-like"/>
</dbReference>
<dbReference type="RefSeq" id="WP_096999438.1">
    <property type="nucleotide sequence ID" value="NZ_OBEI01000001.1"/>
</dbReference>
<reference evidence="3" key="1">
    <citation type="submission" date="2017-09" db="EMBL/GenBank/DDBJ databases">
        <authorList>
            <person name="Varghese N."/>
            <person name="Submissions S."/>
        </authorList>
    </citation>
    <scope>NUCLEOTIDE SEQUENCE [LARGE SCALE GENOMIC DNA]</scope>
    <source>
        <strain evidence="3">DSM 15103</strain>
    </source>
</reference>
<keyword evidence="1" id="KW-0472">Membrane</keyword>
<name>A0A285N4I4_9AQUI</name>
<dbReference type="Proteomes" id="UP000219036">
    <property type="component" value="Unassembled WGS sequence"/>
</dbReference>
<keyword evidence="1" id="KW-1133">Transmembrane helix</keyword>
<dbReference type="OrthoDB" id="9795524at2"/>
<dbReference type="PROSITE" id="PS00409">
    <property type="entry name" value="PROKAR_NTER_METHYL"/>
    <property type="match status" value="1"/>
</dbReference>
<proteinExistence type="predicted"/>
<accession>A0A285N4I4</accession>
<dbReference type="EMBL" id="OBEI01000001">
    <property type="protein sequence ID" value="SNZ02896.1"/>
    <property type="molecule type" value="Genomic_DNA"/>
</dbReference>
<dbReference type="SUPFAM" id="SSF54523">
    <property type="entry name" value="Pili subunits"/>
    <property type="match status" value="1"/>
</dbReference>
<evidence type="ECO:0000313" key="3">
    <source>
        <dbReference type="Proteomes" id="UP000219036"/>
    </source>
</evidence>
<keyword evidence="1" id="KW-0812">Transmembrane</keyword>
<dbReference type="Gene3D" id="3.30.700.10">
    <property type="entry name" value="Glycoprotein, Type 4 Pilin"/>
    <property type="match status" value="1"/>
</dbReference>
<organism evidence="2 3">
    <name type="scientific">Persephonella hydrogeniphila</name>
    <dbReference type="NCBI Taxonomy" id="198703"/>
    <lineage>
        <taxon>Bacteria</taxon>
        <taxon>Pseudomonadati</taxon>
        <taxon>Aquificota</taxon>
        <taxon>Aquificia</taxon>
        <taxon>Aquificales</taxon>
        <taxon>Hydrogenothermaceae</taxon>
        <taxon>Persephonella</taxon>
    </lineage>
</organism>
<evidence type="ECO:0000256" key="1">
    <source>
        <dbReference type="SAM" id="Phobius"/>
    </source>
</evidence>
<keyword evidence="3" id="KW-1185">Reference proteome</keyword>
<evidence type="ECO:0000313" key="2">
    <source>
        <dbReference type="EMBL" id="SNZ02896.1"/>
    </source>
</evidence>
<dbReference type="NCBIfam" id="TIGR02532">
    <property type="entry name" value="IV_pilin_GFxxxE"/>
    <property type="match status" value="1"/>
</dbReference>
<protein>
    <submittedName>
        <fullName evidence="2">Prepilin-type N-terminal cleavage/methylation domain-containing protein</fullName>
    </submittedName>
</protein>
<gene>
    <name evidence="2" type="ORF">SAMN06265182_0238</name>
</gene>
<dbReference type="Pfam" id="PF07963">
    <property type="entry name" value="N_methyl"/>
    <property type="match status" value="1"/>
</dbReference>
<sequence length="197" mass="21604">MKREKQQGFTLVELAIVLVIIGIILGAVLKGQELINNAKQKRVYSIYKEMLAAVYTYYDKYNALPGDDSQATTHLNSSTTANGDGNGRIDDGFIFNCTNTSTEESCLVFEHMRLANIISGSGRLNPQGPFGPVSIAYYAGGSTAPFGAGHWIAMQNIPYDMARSIDEKYDDGTYNTGSITADTDYSNTADKTLYFKF</sequence>
<dbReference type="InterPro" id="IPR012902">
    <property type="entry name" value="N_methyl_site"/>
</dbReference>
<feature type="transmembrane region" description="Helical" evidence="1">
    <location>
        <begin position="9"/>
        <end position="29"/>
    </location>
</feature>